<dbReference type="Gene3D" id="2.60.40.10">
    <property type="entry name" value="Immunoglobulins"/>
    <property type="match status" value="1"/>
</dbReference>
<dbReference type="CDD" id="cd11325">
    <property type="entry name" value="AmyAc_GTHase"/>
    <property type="match status" value="1"/>
</dbReference>
<dbReference type="InterPro" id="IPR004193">
    <property type="entry name" value="Glyco_hydro_13_N"/>
</dbReference>
<feature type="active site" description="Nucleophile" evidence="15">
    <location>
        <position position="260"/>
    </location>
</feature>
<dbReference type="InterPro" id="IPR006047">
    <property type="entry name" value="GH13_cat_dom"/>
</dbReference>
<evidence type="ECO:0000256" key="5">
    <source>
        <dbReference type="ARBA" id="ARBA00015938"/>
    </source>
</evidence>
<dbReference type="InterPro" id="IPR017853">
    <property type="entry name" value="GH"/>
</dbReference>
<reference evidence="18 19" key="1">
    <citation type="submission" date="2016-03" db="EMBL/GenBank/DDBJ databases">
        <title>Acetic acid bacteria sequencing.</title>
        <authorList>
            <person name="Brandt J."/>
            <person name="Jakob F."/>
            <person name="Vogel R.F."/>
        </authorList>
    </citation>
    <scope>NUCLEOTIDE SEQUENCE [LARGE SCALE GENOMIC DNA]</scope>
    <source>
        <strain evidence="18 19">NBRC 101099</strain>
    </source>
</reference>
<accession>A0A1U9KRQ8</accession>
<feature type="region of interest" description="Disordered" evidence="17">
    <location>
        <begin position="461"/>
        <end position="490"/>
    </location>
</feature>
<dbReference type="OrthoDB" id="9800174at2"/>
<dbReference type="GO" id="GO:0033942">
    <property type="term" value="F:4-alpha-D-(1-&gt;4)-alpha-D-glucanotrehalose trehalohydrolase activity"/>
    <property type="evidence" value="ECO:0007669"/>
    <property type="project" value="UniProtKB-EC"/>
</dbReference>
<keyword evidence="6" id="KW-0963">Cytoplasm</keyword>
<evidence type="ECO:0000256" key="12">
    <source>
        <dbReference type="ARBA" id="ARBA00034013"/>
    </source>
</evidence>
<evidence type="ECO:0000256" key="10">
    <source>
        <dbReference type="ARBA" id="ARBA00032057"/>
    </source>
</evidence>
<dbReference type="UniPathway" id="UPA00299"/>
<dbReference type="InterPro" id="IPR012768">
    <property type="entry name" value="Trehalose_TreZ"/>
</dbReference>
<evidence type="ECO:0000256" key="2">
    <source>
        <dbReference type="ARBA" id="ARBA00005199"/>
    </source>
</evidence>
<evidence type="ECO:0000256" key="9">
    <source>
        <dbReference type="ARBA" id="ARBA00023295"/>
    </source>
</evidence>
<evidence type="ECO:0000256" key="15">
    <source>
        <dbReference type="PIRSR" id="PIRSR006337-1"/>
    </source>
</evidence>
<dbReference type="InterPro" id="IPR022567">
    <property type="entry name" value="DUF3459"/>
</dbReference>
<dbReference type="Gene3D" id="1.10.10.760">
    <property type="entry name" value="E-set domains of sugar-utilizing enzymes"/>
    <property type="match status" value="1"/>
</dbReference>
<evidence type="ECO:0000313" key="18">
    <source>
        <dbReference type="EMBL" id="AQS88432.1"/>
    </source>
</evidence>
<protein>
    <recommendedName>
        <fullName evidence="5 13">Malto-oligosyltrehalose trehalohydrolase</fullName>
        <shortName evidence="14">MTHase</shortName>
        <ecNumber evidence="4 13">3.2.1.141</ecNumber>
    </recommendedName>
    <alternativeName>
        <fullName evidence="11 14">4-alpha-D-((1-&gt;4)-alpha-D-glucano)trehalose trehalohydrolase</fullName>
    </alternativeName>
    <alternativeName>
        <fullName evidence="10 14">Maltooligosyl trehalose trehalohydrolase</fullName>
    </alternativeName>
</protein>
<dbReference type="GO" id="GO:0005737">
    <property type="term" value="C:cytoplasm"/>
    <property type="evidence" value="ECO:0007669"/>
    <property type="project" value="UniProtKB-SubCell"/>
</dbReference>
<dbReference type="Pfam" id="PF00128">
    <property type="entry name" value="Alpha-amylase"/>
    <property type="match status" value="1"/>
</dbReference>
<evidence type="ECO:0000256" key="14">
    <source>
        <dbReference type="PIRNR" id="PIRNR006337"/>
    </source>
</evidence>
<dbReference type="RefSeq" id="WP_077807461.1">
    <property type="nucleotide sequence ID" value="NZ_BJXS01000003.1"/>
</dbReference>
<dbReference type="PANTHER" id="PTHR43651:SF11">
    <property type="entry name" value="MALTO-OLIGOSYLTREHALOSE TREHALOHYDROLASE"/>
    <property type="match status" value="1"/>
</dbReference>
<evidence type="ECO:0000313" key="19">
    <source>
        <dbReference type="Proteomes" id="UP000188604"/>
    </source>
</evidence>
<comment type="similarity">
    <text evidence="3 14">Belongs to the glycosyl hydrolase 13 family.</text>
</comment>
<comment type="subcellular location">
    <subcellularLocation>
        <location evidence="1 15">Cytoplasm</location>
    </subcellularLocation>
</comment>
<evidence type="ECO:0000256" key="7">
    <source>
        <dbReference type="ARBA" id="ARBA00022801"/>
    </source>
</evidence>
<keyword evidence="7 14" id="KW-0378">Hydrolase</keyword>
<comment type="catalytic activity">
    <reaction evidence="12 14">
        <text>hydrolysis of (1-&gt;4)-alpha-D-glucosidic linkage in 4-alpha-D-[(1-&gt;4)-alpha-D-glucanosyl]n trehalose to yield trehalose and (1-&gt;4)-alpha-D-glucan.</text>
        <dbReference type="EC" id="3.2.1.141"/>
    </reaction>
</comment>
<feature type="compositionally biased region" description="Basic and acidic residues" evidence="17">
    <location>
        <begin position="480"/>
        <end position="490"/>
    </location>
</feature>
<dbReference type="SUPFAM" id="SSF51445">
    <property type="entry name" value="(Trans)glycosidases"/>
    <property type="match status" value="1"/>
</dbReference>
<dbReference type="PIRSF" id="PIRSF006337">
    <property type="entry name" value="Trehalose_TreZ"/>
    <property type="match status" value="1"/>
</dbReference>
<dbReference type="NCBIfam" id="TIGR02402">
    <property type="entry name" value="trehalose_TreZ"/>
    <property type="match status" value="1"/>
</dbReference>
<dbReference type="SMART" id="SM00642">
    <property type="entry name" value="Aamy"/>
    <property type="match status" value="1"/>
</dbReference>
<dbReference type="Pfam" id="PF02922">
    <property type="entry name" value="CBM_48"/>
    <property type="match status" value="1"/>
</dbReference>
<evidence type="ECO:0000256" key="6">
    <source>
        <dbReference type="ARBA" id="ARBA00022490"/>
    </source>
</evidence>
<evidence type="ECO:0000256" key="4">
    <source>
        <dbReference type="ARBA" id="ARBA00012268"/>
    </source>
</evidence>
<keyword evidence="9 14" id="KW-0326">Glycosidase</keyword>
<dbReference type="InterPro" id="IPR014756">
    <property type="entry name" value="Ig_E-set"/>
</dbReference>
<dbReference type="STRING" id="320497.A0U93_11325"/>
<dbReference type="EC" id="3.2.1.141" evidence="4 13"/>
<evidence type="ECO:0000256" key="13">
    <source>
        <dbReference type="NCBIfam" id="TIGR02402"/>
    </source>
</evidence>
<dbReference type="InterPro" id="IPR044901">
    <property type="entry name" value="Trehalose_TreZ_E-set_sf"/>
</dbReference>
<feature type="site" description="Transition state stabilizer" evidence="16">
    <location>
        <position position="383"/>
    </location>
</feature>
<evidence type="ECO:0000256" key="16">
    <source>
        <dbReference type="PIRSR" id="PIRSR006337-3"/>
    </source>
</evidence>
<sequence>MTRHANSFRPHYGATPNPDGTTTFRLWAPSSHAVSLEIESLAPQPMAREDDGTFTIRARAAPGSRYTYRVRPDLAVPDPASRFQPDGVHNASAVTDPDAYSWRHEDWQGRPWNETVIYELHAGLLGGFDGVQDILPELAAIGVTAIEIMPVNSFGGTRNWGYDGVLPYAPTAAYGPPDRLKALVDAAHGHGLMVILDVVYNHFGADGNYIGEYAEDFFDHSQNSIWGAGIAFARPQVARFFYENVLYWLTEFRFDGVRIDAASAITDHAWFGKLLAQVRQTMPPEQHVHLILENENNDAGLLRDGFTAQWNDDGHNVLHVLLTGEKDGYYEMFADRPTEYLARVLEEGFEYQGQTNPYSGKPRGMASSDLPPEKFILFLQNHDQTGNRAFGERLISLCDEQALRATYALLLLSPQIPMLFMGEEWGCTTPFLFFTDFHDELADAVREGRRKEFAKFPSFNTPSARARIPDPNQRSTFDMSRPDRRERETTQGKAWLALTRELLSLREQHIVPRLDPRVHSDGAEPIGDKAVAARWTLKDGTNLTIALNLGDADIPIEEPTELLHATVSSRPRGIIPPRCAVIGLEPAS</sequence>
<keyword evidence="19" id="KW-1185">Reference proteome</keyword>
<dbReference type="AlphaFoldDB" id="A0A1U9KRQ8"/>
<feature type="region of interest" description="Disordered" evidence="17">
    <location>
        <begin position="1"/>
        <end position="20"/>
    </location>
</feature>
<dbReference type="KEGG" id="nch:A0U93_11325"/>
<evidence type="ECO:0000256" key="11">
    <source>
        <dbReference type="ARBA" id="ARBA00033284"/>
    </source>
</evidence>
<comment type="pathway">
    <text evidence="2 14">Glycan biosynthesis; trehalose biosynthesis.</text>
</comment>
<dbReference type="Gene3D" id="3.20.20.80">
    <property type="entry name" value="Glycosidases"/>
    <property type="match status" value="1"/>
</dbReference>
<name>A0A1U9KRQ8_9PROT</name>
<organism evidence="18 19">
    <name type="scientific">Neoasaia chiangmaiensis</name>
    <dbReference type="NCBI Taxonomy" id="320497"/>
    <lineage>
        <taxon>Bacteria</taxon>
        <taxon>Pseudomonadati</taxon>
        <taxon>Pseudomonadota</taxon>
        <taxon>Alphaproteobacteria</taxon>
        <taxon>Acetobacterales</taxon>
        <taxon>Acetobacteraceae</taxon>
        <taxon>Neoasaia</taxon>
    </lineage>
</organism>
<feature type="active site" description="Proton donor" evidence="15">
    <location>
        <position position="293"/>
    </location>
</feature>
<proteinExistence type="inferred from homology"/>
<dbReference type="SUPFAM" id="SSF81296">
    <property type="entry name" value="E set domains"/>
    <property type="match status" value="1"/>
</dbReference>
<dbReference type="GO" id="GO:0005992">
    <property type="term" value="P:trehalose biosynthetic process"/>
    <property type="evidence" value="ECO:0007669"/>
    <property type="project" value="UniProtKB-UniRule"/>
</dbReference>
<dbReference type="Proteomes" id="UP000188604">
    <property type="component" value="Chromosome"/>
</dbReference>
<evidence type="ECO:0000256" key="1">
    <source>
        <dbReference type="ARBA" id="ARBA00004496"/>
    </source>
</evidence>
<dbReference type="CDD" id="cd02853">
    <property type="entry name" value="E_set_MTHase_like_N"/>
    <property type="match status" value="1"/>
</dbReference>
<dbReference type="InterPro" id="IPR013783">
    <property type="entry name" value="Ig-like_fold"/>
</dbReference>
<evidence type="ECO:0000256" key="3">
    <source>
        <dbReference type="ARBA" id="ARBA00008061"/>
    </source>
</evidence>
<gene>
    <name evidence="18" type="ORF">A0U93_11325</name>
</gene>
<evidence type="ECO:0000256" key="17">
    <source>
        <dbReference type="SAM" id="MobiDB-lite"/>
    </source>
</evidence>
<evidence type="ECO:0000256" key="8">
    <source>
        <dbReference type="ARBA" id="ARBA00023277"/>
    </source>
</evidence>
<dbReference type="Pfam" id="PF11941">
    <property type="entry name" value="DUF3459"/>
    <property type="match status" value="1"/>
</dbReference>
<dbReference type="PANTHER" id="PTHR43651">
    <property type="entry name" value="1,4-ALPHA-GLUCAN-BRANCHING ENZYME"/>
    <property type="match status" value="1"/>
</dbReference>
<keyword evidence="8" id="KW-0119">Carbohydrate metabolism</keyword>
<dbReference type="EMBL" id="CP014691">
    <property type="protein sequence ID" value="AQS88432.1"/>
    <property type="molecule type" value="Genomic_DNA"/>
</dbReference>